<proteinExistence type="predicted"/>
<dbReference type="EMBL" id="FXUL01000002">
    <property type="protein sequence ID" value="SMP49860.1"/>
    <property type="molecule type" value="Genomic_DNA"/>
</dbReference>
<accession>A0ABY1PW68</accession>
<sequence>MADTPDTTSPAAPHYDPTDASGNNKERAQPSTTITPEDDPDPARKQRAKEVLEGFEGEAVRTQPDGF</sequence>
<evidence type="ECO:0000313" key="2">
    <source>
        <dbReference type="EMBL" id="SMP49860.1"/>
    </source>
</evidence>
<comment type="caution">
    <text evidence="2">The sequence shown here is derived from an EMBL/GenBank/DDBJ whole genome shotgun (WGS) entry which is preliminary data.</text>
</comment>
<evidence type="ECO:0000313" key="3">
    <source>
        <dbReference type="Proteomes" id="UP001158049"/>
    </source>
</evidence>
<dbReference type="RefSeq" id="WP_283441136.1">
    <property type="nucleotide sequence ID" value="NZ_FXUL01000002.1"/>
</dbReference>
<evidence type="ECO:0000256" key="1">
    <source>
        <dbReference type="SAM" id="MobiDB-lite"/>
    </source>
</evidence>
<keyword evidence="3" id="KW-1185">Reference proteome</keyword>
<organism evidence="2 3">
    <name type="scientific">Noviherbaspirillum suwonense</name>
    <dbReference type="NCBI Taxonomy" id="1224511"/>
    <lineage>
        <taxon>Bacteria</taxon>
        <taxon>Pseudomonadati</taxon>
        <taxon>Pseudomonadota</taxon>
        <taxon>Betaproteobacteria</taxon>
        <taxon>Burkholderiales</taxon>
        <taxon>Oxalobacteraceae</taxon>
        <taxon>Noviherbaspirillum</taxon>
    </lineage>
</organism>
<name>A0ABY1PW68_9BURK</name>
<gene>
    <name evidence="2" type="ORF">SAMN06295970_102336</name>
</gene>
<feature type="region of interest" description="Disordered" evidence="1">
    <location>
        <begin position="1"/>
        <end position="47"/>
    </location>
</feature>
<feature type="compositionally biased region" description="Polar residues" evidence="1">
    <location>
        <begin position="1"/>
        <end position="10"/>
    </location>
</feature>
<dbReference type="Proteomes" id="UP001158049">
    <property type="component" value="Unassembled WGS sequence"/>
</dbReference>
<reference evidence="2 3" key="1">
    <citation type="submission" date="2017-05" db="EMBL/GenBank/DDBJ databases">
        <authorList>
            <person name="Varghese N."/>
            <person name="Submissions S."/>
        </authorList>
    </citation>
    <scope>NUCLEOTIDE SEQUENCE [LARGE SCALE GENOMIC DNA]</scope>
    <source>
        <strain evidence="2 3">DSM 26001</strain>
    </source>
</reference>
<protein>
    <submittedName>
        <fullName evidence="2">Uncharacterized protein</fullName>
    </submittedName>
</protein>